<dbReference type="Proteomes" id="UP000012138">
    <property type="component" value="Unassembled WGS sequence"/>
</dbReference>
<comment type="caution">
    <text evidence="1">The sequence shown here is derived from an EMBL/GenBank/DDBJ whole genome shotgun (WGS) entry which is preliminary data.</text>
</comment>
<name>M6YNB6_9LEPT</name>
<sequence length="41" mass="4762">MTKVECKKFITKVKIHFTEFGYGPWVLESKKQKNGSVILAF</sequence>
<evidence type="ECO:0000313" key="1">
    <source>
        <dbReference type="EMBL" id="EMO91079.1"/>
    </source>
</evidence>
<dbReference type="AlphaFoldDB" id="M6YNB6"/>
<protein>
    <submittedName>
        <fullName evidence="1">Uncharacterized protein</fullName>
    </submittedName>
</protein>
<proteinExistence type="predicted"/>
<reference evidence="1 2" key="1">
    <citation type="submission" date="2013-01" db="EMBL/GenBank/DDBJ databases">
        <authorList>
            <person name="Harkins D.M."/>
            <person name="Durkin A.S."/>
            <person name="Brinkac L.M."/>
            <person name="Haft D.H."/>
            <person name="Selengut J.D."/>
            <person name="Sanka R."/>
            <person name="DePew J."/>
            <person name="Purushe J."/>
            <person name="Whelen A.C."/>
            <person name="Vinetz J.M."/>
            <person name="Sutton G.G."/>
            <person name="Nierman W.C."/>
            <person name="Fouts D.E."/>
        </authorList>
    </citation>
    <scope>NUCLEOTIDE SEQUENCE [LARGE SCALE GENOMIC DNA]</scope>
    <source>
        <strain evidence="1 2">2001034031</strain>
    </source>
</reference>
<accession>M6YNB6</accession>
<gene>
    <name evidence="1" type="ORF">LEP1GSC024_4321</name>
</gene>
<evidence type="ECO:0000313" key="2">
    <source>
        <dbReference type="Proteomes" id="UP000012138"/>
    </source>
</evidence>
<organism evidence="1 2">
    <name type="scientific">Leptospira noguchii str. 2001034031</name>
    <dbReference type="NCBI Taxonomy" id="1193053"/>
    <lineage>
        <taxon>Bacteria</taxon>
        <taxon>Pseudomonadati</taxon>
        <taxon>Spirochaetota</taxon>
        <taxon>Spirochaetia</taxon>
        <taxon>Leptospirales</taxon>
        <taxon>Leptospiraceae</taxon>
        <taxon>Leptospira</taxon>
    </lineage>
</organism>
<dbReference type="EMBL" id="AKXB02000020">
    <property type="protein sequence ID" value="EMO91079.1"/>
    <property type="molecule type" value="Genomic_DNA"/>
</dbReference>